<proteinExistence type="predicted"/>
<comment type="caution">
    <text evidence="1">The sequence shown here is derived from an EMBL/GenBank/DDBJ whole genome shotgun (WGS) entry which is preliminary data.</text>
</comment>
<name>A0A1W0AC34_9STRA</name>
<evidence type="ECO:0008006" key="3">
    <source>
        <dbReference type="Google" id="ProtNLM"/>
    </source>
</evidence>
<evidence type="ECO:0000313" key="1">
    <source>
        <dbReference type="EMBL" id="OQS07580.1"/>
    </source>
</evidence>
<reference evidence="1 2" key="1">
    <citation type="journal article" date="2014" name="Genome Biol. Evol.">
        <title>The secreted proteins of Achlya hypogyna and Thraustotheca clavata identify the ancestral oomycete secretome and reveal gene acquisitions by horizontal gene transfer.</title>
        <authorList>
            <person name="Misner I."/>
            <person name="Blouin N."/>
            <person name="Leonard G."/>
            <person name="Richards T.A."/>
            <person name="Lane C.E."/>
        </authorList>
    </citation>
    <scope>NUCLEOTIDE SEQUENCE [LARGE SCALE GENOMIC DNA]</scope>
    <source>
        <strain evidence="1 2">ATCC 34112</strain>
    </source>
</reference>
<protein>
    <recommendedName>
        <fullName evidence="3">Histidine kinase/HSP90-like ATPase domain-containing protein</fullName>
    </recommendedName>
</protein>
<keyword evidence="2" id="KW-1185">Reference proteome</keyword>
<dbReference type="EMBL" id="JNBS01000227">
    <property type="protein sequence ID" value="OQS07580.1"/>
    <property type="molecule type" value="Genomic_DNA"/>
</dbReference>
<dbReference type="AlphaFoldDB" id="A0A1W0AC34"/>
<dbReference type="Gene3D" id="3.30.565.10">
    <property type="entry name" value="Histidine kinase-like ATPase, C-terminal domain"/>
    <property type="match status" value="1"/>
</dbReference>
<dbReference type="InterPro" id="IPR036890">
    <property type="entry name" value="HATPase_C_sf"/>
</dbReference>
<dbReference type="Gene3D" id="3.30.230.10">
    <property type="match status" value="1"/>
</dbReference>
<evidence type="ECO:0000313" key="2">
    <source>
        <dbReference type="Proteomes" id="UP000243217"/>
    </source>
</evidence>
<dbReference type="Proteomes" id="UP000243217">
    <property type="component" value="Unassembled WGS sequence"/>
</dbReference>
<dbReference type="SUPFAM" id="SSF55874">
    <property type="entry name" value="ATPase domain of HSP90 chaperone/DNA topoisomerase II/histidine kinase"/>
    <property type="match status" value="1"/>
</dbReference>
<dbReference type="OrthoDB" id="1562195at2759"/>
<dbReference type="InterPro" id="IPR014721">
    <property type="entry name" value="Ribsml_uS5_D2-typ_fold_subgr"/>
</dbReference>
<gene>
    <name evidence="1" type="ORF">THRCLA_00422</name>
</gene>
<organism evidence="1 2">
    <name type="scientific">Thraustotheca clavata</name>
    <dbReference type="NCBI Taxonomy" id="74557"/>
    <lineage>
        <taxon>Eukaryota</taxon>
        <taxon>Sar</taxon>
        <taxon>Stramenopiles</taxon>
        <taxon>Oomycota</taxon>
        <taxon>Saprolegniomycetes</taxon>
        <taxon>Saprolegniales</taxon>
        <taxon>Achlyaceae</taxon>
        <taxon>Thraustotheca</taxon>
    </lineage>
</organism>
<sequence>MSIKQPTPAQFLADNLEMLGFGNNESAIIQTVKELFENALDAVDDDGMIVVRLEPGNDCIQVICTDTGHYPLKNNQLCGSVFASTKVNGQCGKFGVGLKAALLYSQQHLPKQSGLQITSTLDSHEIHVIKLHMNPQDNTIHQTKKKFAISDVHKAFSGTEVRLCLPLPLLDELSGALRVLHHYLTSFTYVMSSTLSIEFQSNLAIPLHVFHPKSSFDPFDRFVAAMNCSQDQIIHVMKDFDNFSVNILAYLAPLKESSAQTEINIELHRYSNNVPLIATNSMFSCAIVQAVQGTWKRFGYKCLAQLPTLSTPLCATRVEIDNARRWQLVLAINLSTRAQIKYHTLTKTSFDNCYQRGIAATFEQTLFQLQQFHPRLFTSPNELKHERIFTQYMPLIAKAVRSIASSTNEIDINHFNANGLLFGLQSMDEFETRISKQMQMIFEKETLI</sequence>
<accession>A0A1W0AC34</accession>